<sequence>HNQRHPTPGMDPQSQHDFSFISDLFESDFMELRPRGKEQQRSNSSQEKAGDLVLLERELTEGDNLNKLALQYGCKVRAAVRCCSCF</sequence>
<dbReference type="Proteomes" id="UP000694403">
    <property type="component" value="Unplaced"/>
</dbReference>
<organism evidence="1 2">
    <name type="scientific">Chelydra serpentina</name>
    <name type="common">Snapping turtle</name>
    <name type="synonym">Testudo serpentina</name>
    <dbReference type="NCBI Taxonomy" id="8475"/>
    <lineage>
        <taxon>Eukaryota</taxon>
        <taxon>Metazoa</taxon>
        <taxon>Chordata</taxon>
        <taxon>Craniata</taxon>
        <taxon>Vertebrata</taxon>
        <taxon>Euteleostomi</taxon>
        <taxon>Archelosauria</taxon>
        <taxon>Testudinata</taxon>
        <taxon>Testudines</taxon>
        <taxon>Cryptodira</taxon>
        <taxon>Durocryptodira</taxon>
        <taxon>Americhelydia</taxon>
        <taxon>Chelydroidea</taxon>
        <taxon>Chelydridae</taxon>
        <taxon>Chelydra</taxon>
    </lineage>
</organism>
<proteinExistence type="predicted"/>
<keyword evidence="2" id="KW-1185">Reference proteome</keyword>
<accession>A0A8C3SSE7</accession>
<evidence type="ECO:0000313" key="2">
    <source>
        <dbReference type="Proteomes" id="UP000694403"/>
    </source>
</evidence>
<evidence type="ECO:0000313" key="1">
    <source>
        <dbReference type="Ensembl" id="ENSCSRP00000018645.1"/>
    </source>
</evidence>
<protein>
    <submittedName>
        <fullName evidence="1">Uncharacterized protein</fullName>
    </submittedName>
</protein>
<dbReference type="AlphaFoldDB" id="A0A8C3SSE7"/>
<dbReference type="Ensembl" id="ENSCSRT00000019501.1">
    <property type="protein sequence ID" value="ENSCSRP00000018645.1"/>
    <property type="gene ID" value="ENSCSRG00000014276.1"/>
</dbReference>
<name>A0A8C3SSE7_CHESE</name>
<reference evidence="1" key="2">
    <citation type="submission" date="2025-09" db="UniProtKB">
        <authorList>
            <consortium name="Ensembl"/>
        </authorList>
    </citation>
    <scope>IDENTIFICATION</scope>
</reference>
<reference evidence="1" key="1">
    <citation type="submission" date="2025-08" db="UniProtKB">
        <authorList>
            <consortium name="Ensembl"/>
        </authorList>
    </citation>
    <scope>IDENTIFICATION</scope>
</reference>